<dbReference type="EMBL" id="CAJZBQ010000047">
    <property type="protein sequence ID" value="CAG9329229.1"/>
    <property type="molecule type" value="Genomic_DNA"/>
</dbReference>
<proteinExistence type="predicted"/>
<evidence type="ECO:0000313" key="3">
    <source>
        <dbReference type="Proteomes" id="UP001162131"/>
    </source>
</evidence>
<protein>
    <recommendedName>
        <fullName evidence="4">Countin-like protein</fullName>
    </recommendedName>
</protein>
<organism evidence="2 3">
    <name type="scientific">Blepharisma stoltei</name>
    <dbReference type="NCBI Taxonomy" id="1481888"/>
    <lineage>
        <taxon>Eukaryota</taxon>
        <taxon>Sar</taxon>
        <taxon>Alveolata</taxon>
        <taxon>Ciliophora</taxon>
        <taxon>Postciliodesmatophora</taxon>
        <taxon>Heterotrichea</taxon>
        <taxon>Heterotrichida</taxon>
        <taxon>Blepharismidae</taxon>
        <taxon>Blepharisma</taxon>
    </lineage>
</organism>
<keyword evidence="1" id="KW-0732">Signal</keyword>
<evidence type="ECO:0000313" key="2">
    <source>
        <dbReference type="EMBL" id="CAG9329229.1"/>
    </source>
</evidence>
<comment type="caution">
    <text evidence="2">The sequence shown here is derived from an EMBL/GenBank/DDBJ whole genome shotgun (WGS) entry which is preliminary data.</text>
</comment>
<reference evidence="2" key="1">
    <citation type="submission" date="2021-09" db="EMBL/GenBank/DDBJ databases">
        <authorList>
            <consortium name="AG Swart"/>
            <person name="Singh M."/>
            <person name="Singh A."/>
            <person name="Seah K."/>
            <person name="Emmerich C."/>
        </authorList>
    </citation>
    <scope>NUCLEOTIDE SEQUENCE</scope>
    <source>
        <strain evidence="2">ATCC30299</strain>
    </source>
</reference>
<gene>
    <name evidence="2" type="ORF">BSTOLATCC_MIC48055</name>
</gene>
<sequence length="227" mass="24205">MVGAKVLFLFSILSLCFAEIKLVSIEAVDMCSPCVIFADSSLQQLYNYVMDNTIPGSCSQLCGIFGQNLTAQVCNYLCNAVGIASFVKIVKDCQLDPIYFCELLDVCPVVAGGSANITNTYVVPSSATQYSTFNVQVLFQILKETGTGQVSLILTAPNKSVSKQSYLNEGFKPGTYSAKFQVVTDGMYPAGVYNGVLEVCTGICGATLPNSAILSTGNIKFTVTPKP</sequence>
<keyword evidence="3" id="KW-1185">Reference proteome</keyword>
<dbReference type="AlphaFoldDB" id="A0AAU9JVU3"/>
<accession>A0AAU9JVU3</accession>
<evidence type="ECO:0000256" key="1">
    <source>
        <dbReference type="SAM" id="SignalP"/>
    </source>
</evidence>
<feature type="signal peptide" evidence="1">
    <location>
        <begin position="1"/>
        <end position="18"/>
    </location>
</feature>
<feature type="chain" id="PRO_5043336509" description="Countin-like protein" evidence="1">
    <location>
        <begin position="19"/>
        <end position="227"/>
    </location>
</feature>
<dbReference type="Proteomes" id="UP001162131">
    <property type="component" value="Unassembled WGS sequence"/>
</dbReference>
<name>A0AAU9JVU3_9CILI</name>
<evidence type="ECO:0008006" key="4">
    <source>
        <dbReference type="Google" id="ProtNLM"/>
    </source>
</evidence>